<dbReference type="InterPro" id="IPR050595">
    <property type="entry name" value="Bact_response_regulator"/>
</dbReference>
<protein>
    <submittedName>
        <fullName evidence="4">Response regulator</fullName>
    </submittedName>
</protein>
<dbReference type="AlphaFoldDB" id="A0A932CR74"/>
<keyword evidence="1 2" id="KW-0597">Phosphoprotein</keyword>
<evidence type="ECO:0000313" key="5">
    <source>
        <dbReference type="Proteomes" id="UP000769766"/>
    </source>
</evidence>
<proteinExistence type="predicted"/>
<comment type="caution">
    <text evidence="4">The sequence shown here is derived from an EMBL/GenBank/DDBJ whole genome shotgun (WGS) entry which is preliminary data.</text>
</comment>
<accession>A0A932CR74</accession>
<evidence type="ECO:0000259" key="3">
    <source>
        <dbReference type="PROSITE" id="PS50110"/>
    </source>
</evidence>
<dbReference type="EMBL" id="JACPRF010000376">
    <property type="protein sequence ID" value="MBI2877656.1"/>
    <property type="molecule type" value="Genomic_DNA"/>
</dbReference>
<sequence length="59" mass="6719">MTFPRILIVDDDPDTVESMRLILESRSYEVITAGTAEEGLQRARAERPDLILLDVMMPQ</sequence>
<dbReference type="PANTHER" id="PTHR44591:SF3">
    <property type="entry name" value="RESPONSE REGULATORY DOMAIN-CONTAINING PROTEIN"/>
    <property type="match status" value="1"/>
</dbReference>
<dbReference type="GO" id="GO:0000160">
    <property type="term" value="P:phosphorelay signal transduction system"/>
    <property type="evidence" value="ECO:0007669"/>
    <property type="project" value="InterPro"/>
</dbReference>
<feature type="non-terminal residue" evidence="4">
    <location>
        <position position="59"/>
    </location>
</feature>
<reference evidence="4" key="1">
    <citation type="submission" date="2020-07" db="EMBL/GenBank/DDBJ databases">
        <title>Huge and variable diversity of episymbiotic CPR bacteria and DPANN archaea in groundwater ecosystems.</title>
        <authorList>
            <person name="He C.Y."/>
            <person name="Keren R."/>
            <person name="Whittaker M."/>
            <person name="Farag I.F."/>
            <person name="Doudna J."/>
            <person name="Cate J.H.D."/>
            <person name="Banfield J.F."/>
        </authorList>
    </citation>
    <scope>NUCLEOTIDE SEQUENCE</scope>
    <source>
        <strain evidence="4">NC_groundwater_672_Ag_B-0.1um_62_36</strain>
    </source>
</reference>
<dbReference type="Pfam" id="PF00072">
    <property type="entry name" value="Response_reg"/>
    <property type="match status" value="1"/>
</dbReference>
<dbReference type="Gene3D" id="3.40.50.2300">
    <property type="match status" value="1"/>
</dbReference>
<feature type="domain" description="Response regulatory" evidence="3">
    <location>
        <begin position="5"/>
        <end position="59"/>
    </location>
</feature>
<evidence type="ECO:0000313" key="4">
    <source>
        <dbReference type="EMBL" id="MBI2877656.1"/>
    </source>
</evidence>
<dbReference type="InterPro" id="IPR001789">
    <property type="entry name" value="Sig_transdc_resp-reg_receiver"/>
</dbReference>
<dbReference type="Proteomes" id="UP000769766">
    <property type="component" value="Unassembled WGS sequence"/>
</dbReference>
<gene>
    <name evidence="4" type="ORF">HYY20_12320</name>
</gene>
<dbReference type="PANTHER" id="PTHR44591">
    <property type="entry name" value="STRESS RESPONSE REGULATOR PROTEIN 1"/>
    <property type="match status" value="1"/>
</dbReference>
<feature type="modified residue" description="4-aspartylphosphate" evidence="2">
    <location>
        <position position="54"/>
    </location>
</feature>
<organism evidence="4 5">
    <name type="scientific">Tectimicrobiota bacterium</name>
    <dbReference type="NCBI Taxonomy" id="2528274"/>
    <lineage>
        <taxon>Bacteria</taxon>
        <taxon>Pseudomonadati</taxon>
        <taxon>Nitrospinota/Tectimicrobiota group</taxon>
        <taxon>Candidatus Tectimicrobiota</taxon>
    </lineage>
</organism>
<dbReference type="PROSITE" id="PS50110">
    <property type="entry name" value="RESPONSE_REGULATORY"/>
    <property type="match status" value="1"/>
</dbReference>
<dbReference type="InterPro" id="IPR011006">
    <property type="entry name" value="CheY-like_superfamily"/>
</dbReference>
<dbReference type="SUPFAM" id="SSF52172">
    <property type="entry name" value="CheY-like"/>
    <property type="match status" value="1"/>
</dbReference>
<name>A0A932CR74_UNCTE</name>
<evidence type="ECO:0000256" key="2">
    <source>
        <dbReference type="PROSITE-ProRule" id="PRU00169"/>
    </source>
</evidence>
<evidence type="ECO:0000256" key="1">
    <source>
        <dbReference type="ARBA" id="ARBA00022553"/>
    </source>
</evidence>